<accession>A0AAU9UWN5</accession>
<proteinExistence type="predicted"/>
<dbReference type="EMBL" id="CAKOGL010000026">
    <property type="protein sequence ID" value="CAH2103436.1"/>
    <property type="molecule type" value="Genomic_DNA"/>
</dbReference>
<organism evidence="1 2">
    <name type="scientific">Euphydryas editha</name>
    <name type="common">Edith's checkerspot</name>
    <dbReference type="NCBI Taxonomy" id="104508"/>
    <lineage>
        <taxon>Eukaryota</taxon>
        <taxon>Metazoa</taxon>
        <taxon>Ecdysozoa</taxon>
        <taxon>Arthropoda</taxon>
        <taxon>Hexapoda</taxon>
        <taxon>Insecta</taxon>
        <taxon>Pterygota</taxon>
        <taxon>Neoptera</taxon>
        <taxon>Endopterygota</taxon>
        <taxon>Lepidoptera</taxon>
        <taxon>Glossata</taxon>
        <taxon>Ditrysia</taxon>
        <taxon>Papilionoidea</taxon>
        <taxon>Nymphalidae</taxon>
        <taxon>Nymphalinae</taxon>
        <taxon>Euphydryas</taxon>
    </lineage>
</organism>
<name>A0AAU9UWN5_EUPED</name>
<comment type="caution">
    <text evidence="1">The sequence shown here is derived from an EMBL/GenBank/DDBJ whole genome shotgun (WGS) entry which is preliminary data.</text>
</comment>
<gene>
    <name evidence="1" type="ORF">EEDITHA_LOCUS17948</name>
</gene>
<dbReference type="AlphaFoldDB" id="A0AAU9UWN5"/>
<evidence type="ECO:0000313" key="1">
    <source>
        <dbReference type="EMBL" id="CAH2103436.1"/>
    </source>
</evidence>
<sequence>MASSIGQSWLSMLKIEDGGTASIRAEILTEVEKLYGQLYTSVNQPFCSSTEDPRAELTRHSFSTSASTRSVWLWDSLKTIRHWARTVLRQSF</sequence>
<evidence type="ECO:0000313" key="2">
    <source>
        <dbReference type="Proteomes" id="UP001153954"/>
    </source>
</evidence>
<reference evidence="1" key="1">
    <citation type="submission" date="2022-03" db="EMBL/GenBank/DDBJ databases">
        <authorList>
            <person name="Tunstrom K."/>
        </authorList>
    </citation>
    <scope>NUCLEOTIDE SEQUENCE</scope>
</reference>
<protein>
    <submittedName>
        <fullName evidence="1">Uncharacterized protein</fullName>
    </submittedName>
</protein>
<dbReference type="Proteomes" id="UP001153954">
    <property type="component" value="Unassembled WGS sequence"/>
</dbReference>
<keyword evidence="2" id="KW-1185">Reference proteome</keyword>